<evidence type="ECO:0000313" key="6">
    <source>
        <dbReference type="Proteomes" id="UP000242146"/>
    </source>
</evidence>
<feature type="compositionally biased region" description="Basic residues" evidence="2">
    <location>
        <begin position="1"/>
        <end position="30"/>
    </location>
</feature>
<feature type="compositionally biased region" description="Basic and acidic residues" evidence="2">
    <location>
        <begin position="95"/>
        <end position="107"/>
    </location>
</feature>
<feature type="region of interest" description="Disordered" evidence="2">
    <location>
        <begin position="1"/>
        <end position="107"/>
    </location>
</feature>
<protein>
    <recommendedName>
        <fullName evidence="7">CwfJ C-terminus 1-domain-containing protein-like protein</fullName>
    </recommendedName>
</protein>
<dbReference type="Pfam" id="PF04676">
    <property type="entry name" value="CwfJ_C_2"/>
    <property type="match status" value="1"/>
</dbReference>
<feature type="compositionally biased region" description="Low complexity" evidence="2">
    <location>
        <begin position="254"/>
        <end position="277"/>
    </location>
</feature>
<feature type="domain" description="Cwf19-like C-terminal" evidence="4">
    <location>
        <begin position="488"/>
        <end position="602"/>
    </location>
</feature>
<sequence>MGDHKHKSKDSKRKSSKKEHREHTKHRSSKYRHESSAAMDYSDPSLWIEKSSETPDQPAPPVPNEPQPEQPQEGRHGWMMDASLDFGDFGAAKAKPKEELKPHPDEASRKLTSILHIQPKVSHRELNVHLKQGLAVSDYPEEKKRAIKFGDAGSNWRMMKLKRVIEQAEDEKRSVEAVGLERYGTMDKWQEALDERAYLDQRKRPKHRHDRHHDRSSSSHEKSSSSSSRKFMFSNTTSGSGGASSQFMRPSHASTSSPSRHQPSPSSPSSREPSRGSGQVLQEPHQPSPPSAPMPPPSVTPVITAHQQTTLAGPVLTRDQLNKLNAKIVKARLMDDDDLVEELEAKYNKELERFESSQHGGVETSSGANVQILPTVDHQGKMYDYAMPSGNSQAAAARGNKRFEGSHDKVTGERLRYSAADDAMSLMDMVRQERVGSRRATDMDMDFANRIVADASFENNLDYMDDRADVMAAKKGMSEEQKMRHAITDHKRTQQALESCRFCYHNDIPPQLAMISLATQTYLALPNTVELTPGHCFIVPLQHVTSMLECDDDVWTEVRNFQKCLMKMFHEKRCGVIFMETVLNLRSHRHTVIEAIPIPYGQYEDASGEEWSQHKKVIETTPARGFRNAMVKNLPYFHVWFGLDKGYGHVIENAKEFPHWFGKEVVGGMLDLSPVLWRKPKYHHKSDNQERQLKFLADWEKWDWTASLPV</sequence>
<dbReference type="OrthoDB" id="2113965at2759"/>
<feature type="compositionally biased region" description="Basic and acidic residues" evidence="2">
    <location>
        <begin position="213"/>
        <end position="223"/>
    </location>
</feature>
<dbReference type="Gene3D" id="3.30.428.10">
    <property type="entry name" value="HIT-like"/>
    <property type="match status" value="1"/>
</dbReference>
<comment type="caution">
    <text evidence="5">The sequence shown here is derived from an EMBL/GenBank/DDBJ whole genome shotgun (WGS) entry which is preliminary data.</text>
</comment>
<organism evidence="5 6">
    <name type="scientific">Hesseltinella vesiculosa</name>
    <dbReference type="NCBI Taxonomy" id="101127"/>
    <lineage>
        <taxon>Eukaryota</taxon>
        <taxon>Fungi</taxon>
        <taxon>Fungi incertae sedis</taxon>
        <taxon>Mucoromycota</taxon>
        <taxon>Mucoromycotina</taxon>
        <taxon>Mucoromycetes</taxon>
        <taxon>Mucorales</taxon>
        <taxon>Cunninghamellaceae</taxon>
        <taxon>Hesseltinella</taxon>
    </lineage>
</organism>
<dbReference type="PANTHER" id="PTHR12072">
    <property type="entry name" value="CWF19, CELL CYCLE CONTROL PROTEIN"/>
    <property type="match status" value="1"/>
</dbReference>
<dbReference type="EMBL" id="MCGT01000007">
    <property type="protein sequence ID" value="ORX58050.1"/>
    <property type="molecule type" value="Genomic_DNA"/>
</dbReference>
<evidence type="ECO:0008006" key="7">
    <source>
        <dbReference type="Google" id="ProtNLM"/>
    </source>
</evidence>
<comment type="similarity">
    <text evidence="1">Belongs to the CWF19 family.</text>
</comment>
<feature type="region of interest" description="Disordered" evidence="2">
    <location>
        <begin position="200"/>
        <end position="300"/>
    </location>
</feature>
<dbReference type="InterPro" id="IPR006768">
    <property type="entry name" value="Cwf19-like_C_dom-1"/>
</dbReference>
<dbReference type="AlphaFoldDB" id="A0A1X2GNS2"/>
<gene>
    <name evidence="5" type="ORF">DM01DRAFT_1401055</name>
</gene>
<evidence type="ECO:0000256" key="1">
    <source>
        <dbReference type="ARBA" id="ARBA00006795"/>
    </source>
</evidence>
<dbReference type="Proteomes" id="UP000242146">
    <property type="component" value="Unassembled WGS sequence"/>
</dbReference>
<evidence type="ECO:0000313" key="5">
    <source>
        <dbReference type="EMBL" id="ORX58050.1"/>
    </source>
</evidence>
<dbReference type="SUPFAM" id="SSF54197">
    <property type="entry name" value="HIT-like"/>
    <property type="match status" value="1"/>
</dbReference>
<evidence type="ECO:0000259" key="4">
    <source>
        <dbReference type="Pfam" id="PF04677"/>
    </source>
</evidence>
<feature type="compositionally biased region" description="Pro residues" evidence="2">
    <location>
        <begin position="57"/>
        <end position="69"/>
    </location>
</feature>
<dbReference type="STRING" id="101127.A0A1X2GNS2"/>
<dbReference type="GO" id="GO:0071014">
    <property type="term" value="C:post-mRNA release spliceosomal complex"/>
    <property type="evidence" value="ECO:0007669"/>
    <property type="project" value="TreeGrafter"/>
</dbReference>
<dbReference type="InterPro" id="IPR006767">
    <property type="entry name" value="Cwf19-like_C_dom-2"/>
</dbReference>
<feature type="compositionally biased region" description="Basic residues" evidence="2">
    <location>
        <begin position="203"/>
        <end position="212"/>
    </location>
</feature>
<feature type="compositionally biased region" description="Pro residues" evidence="2">
    <location>
        <begin position="286"/>
        <end position="299"/>
    </location>
</feature>
<dbReference type="GO" id="GO:0000398">
    <property type="term" value="P:mRNA splicing, via spliceosome"/>
    <property type="evidence" value="ECO:0007669"/>
    <property type="project" value="TreeGrafter"/>
</dbReference>
<feature type="domain" description="Cwf19-like protein C-terminal" evidence="3">
    <location>
        <begin position="610"/>
        <end position="705"/>
    </location>
</feature>
<dbReference type="PANTHER" id="PTHR12072:SF5">
    <property type="entry name" value="CWF19-LIKE PROTEIN 2"/>
    <property type="match status" value="1"/>
</dbReference>
<dbReference type="InterPro" id="IPR040194">
    <property type="entry name" value="Cwf19-like"/>
</dbReference>
<reference evidence="5 6" key="1">
    <citation type="submission" date="2016-07" db="EMBL/GenBank/DDBJ databases">
        <title>Pervasive Adenine N6-methylation of Active Genes in Fungi.</title>
        <authorList>
            <consortium name="DOE Joint Genome Institute"/>
            <person name="Mondo S.J."/>
            <person name="Dannebaum R.O."/>
            <person name="Kuo R.C."/>
            <person name="Labutti K."/>
            <person name="Haridas S."/>
            <person name="Kuo A."/>
            <person name="Salamov A."/>
            <person name="Ahrendt S.R."/>
            <person name="Lipzen A."/>
            <person name="Sullivan W."/>
            <person name="Andreopoulos W.B."/>
            <person name="Clum A."/>
            <person name="Lindquist E."/>
            <person name="Daum C."/>
            <person name="Ramamoorthy G.K."/>
            <person name="Gryganskyi A."/>
            <person name="Culley D."/>
            <person name="Magnuson J.K."/>
            <person name="James T.Y."/>
            <person name="O'Malley M.A."/>
            <person name="Stajich J.E."/>
            <person name="Spatafora J.W."/>
            <person name="Visel A."/>
            <person name="Grigoriev I.V."/>
        </authorList>
    </citation>
    <scope>NUCLEOTIDE SEQUENCE [LARGE SCALE GENOMIC DNA]</scope>
    <source>
        <strain evidence="5 6">NRRL 3301</strain>
    </source>
</reference>
<dbReference type="InterPro" id="IPR036265">
    <property type="entry name" value="HIT-like_sf"/>
</dbReference>
<evidence type="ECO:0000259" key="3">
    <source>
        <dbReference type="Pfam" id="PF04676"/>
    </source>
</evidence>
<keyword evidence="6" id="KW-1185">Reference proteome</keyword>
<accession>A0A1X2GNS2</accession>
<dbReference type="Pfam" id="PF04677">
    <property type="entry name" value="CwfJ_C_1"/>
    <property type="match status" value="1"/>
</dbReference>
<name>A0A1X2GNS2_9FUNG</name>
<evidence type="ECO:0000256" key="2">
    <source>
        <dbReference type="SAM" id="MobiDB-lite"/>
    </source>
</evidence>
<proteinExistence type="inferred from homology"/>